<accession>A0P5N2</accession>
<name>A0P5N2_9PROT</name>
<dbReference type="InterPro" id="IPR010710">
    <property type="entry name" value="DUF1289"/>
</dbReference>
<dbReference type="Proteomes" id="UP000054262">
    <property type="component" value="Unassembled WGS sequence"/>
</dbReference>
<dbReference type="AlphaFoldDB" id="A0P5N2"/>
<evidence type="ECO:0000313" key="1">
    <source>
        <dbReference type="EMBL" id="EAV46842.1"/>
    </source>
</evidence>
<evidence type="ECO:0000313" key="2">
    <source>
        <dbReference type="Proteomes" id="UP000054262"/>
    </source>
</evidence>
<dbReference type="EMBL" id="AAUX01000001">
    <property type="protein sequence ID" value="EAV46842.1"/>
    <property type="molecule type" value="Genomic_DNA"/>
</dbReference>
<gene>
    <name evidence="1" type="ORF">MB2181_02175</name>
</gene>
<sequence length="61" mass="7117">MSNVIDQTVESPCVGVCQYNDEDYCSGCFRTSEEISEWSMMSKKEKRKVIELLPSRMEELF</sequence>
<dbReference type="PANTHER" id="PTHR35175:SF2">
    <property type="entry name" value="DUF1289 DOMAIN-CONTAINING PROTEIN"/>
    <property type="match status" value="1"/>
</dbReference>
<keyword evidence="2" id="KW-1185">Reference proteome</keyword>
<proteinExistence type="predicted"/>
<comment type="caution">
    <text evidence="1">The sequence shown here is derived from an EMBL/GenBank/DDBJ whole genome shotgun (WGS) entry which is preliminary data.</text>
</comment>
<dbReference type="PANTHER" id="PTHR35175">
    <property type="entry name" value="DUF1289 DOMAIN-CONTAINING PROTEIN"/>
    <property type="match status" value="1"/>
</dbReference>
<reference evidence="1 2" key="1">
    <citation type="submission" date="2006-11" db="EMBL/GenBank/DDBJ databases">
        <authorList>
            <person name="Giovannoni S."/>
            <person name="Vergin K."/>
            <person name="Ferriera S."/>
            <person name="Johnson J."/>
            <person name="Kravitz S."/>
            <person name="Beeson K."/>
            <person name="Sutton G."/>
            <person name="Rogers Y.-H."/>
            <person name="Friedman R."/>
            <person name="Frazier M."/>
            <person name="Venter J.C."/>
        </authorList>
    </citation>
    <scope>NUCLEOTIDE SEQUENCE [LARGE SCALE GENOMIC DNA]</scope>
    <source>
        <strain evidence="1 2">HTCC2181</strain>
    </source>
</reference>
<organism evidence="1 2">
    <name type="scientific">Methylophilales bacterium HTCC2181</name>
    <dbReference type="NCBI Taxonomy" id="383631"/>
    <lineage>
        <taxon>Bacteria</taxon>
        <taxon>Pseudomonadati</taxon>
        <taxon>Pseudomonadota</taxon>
        <taxon>Betaproteobacteria</taxon>
        <taxon>Nitrosomonadales</taxon>
        <taxon>OM43 clade</taxon>
    </lineage>
</organism>
<dbReference type="Pfam" id="PF06945">
    <property type="entry name" value="DUF1289"/>
    <property type="match status" value="1"/>
</dbReference>
<protein>
    <submittedName>
        <fullName evidence="1">Hypothetical Fe-S protein</fullName>
    </submittedName>
</protein>
<dbReference type="OrthoDB" id="5296987at2"/>